<keyword evidence="2" id="KW-1185">Reference proteome</keyword>
<dbReference type="InterPro" id="IPR036166">
    <property type="entry name" value="YxeA-like_sf"/>
</dbReference>
<dbReference type="NCBIfam" id="TIGR01655">
    <property type="entry name" value="yxeA_fam"/>
    <property type="match status" value="1"/>
</dbReference>
<dbReference type="Pfam" id="PF06486">
    <property type="entry name" value="DUF1093"/>
    <property type="match status" value="1"/>
</dbReference>
<dbReference type="Proteomes" id="UP000321558">
    <property type="component" value="Unassembled WGS sequence"/>
</dbReference>
<dbReference type="SUPFAM" id="SSF159121">
    <property type="entry name" value="BC4932-like"/>
    <property type="match status" value="1"/>
</dbReference>
<dbReference type="OrthoDB" id="8719215at2"/>
<dbReference type="RefSeq" id="WP_147209804.1">
    <property type="nucleotide sequence ID" value="NZ_BJYM01000005.1"/>
</dbReference>
<organism evidence="1 2">
    <name type="scientific">Oceanobacillus sojae</name>
    <dbReference type="NCBI Taxonomy" id="582851"/>
    <lineage>
        <taxon>Bacteria</taxon>
        <taxon>Bacillati</taxon>
        <taxon>Bacillota</taxon>
        <taxon>Bacilli</taxon>
        <taxon>Bacillales</taxon>
        <taxon>Bacillaceae</taxon>
        <taxon>Oceanobacillus</taxon>
    </lineage>
</organism>
<reference evidence="1 2" key="1">
    <citation type="submission" date="2019-07" db="EMBL/GenBank/DDBJ databases">
        <title>Whole genome shotgun sequence of Oceanobacillus sojae NBRC 105379.</title>
        <authorList>
            <person name="Hosoyama A."/>
            <person name="Uohara A."/>
            <person name="Ohji S."/>
            <person name="Ichikawa N."/>
        </authorList>
    </citation>
    <scope>NUCLEOTIDE SEQUENCE [LARGE SCALE GENOMIC DNA]</scope>
    <source>
        <strain evidence="1 2">NBRC 105379</strain>
    </source>
</reference>
<dbReference type="AlphaFoldDB" id="A0A511ZH54"/>
<dbReference type="PANTHER" id="PTHR36433:SF2">
    <property type="entry name" value="YXEA FAMILY PROTEIN"/>
    <property type="match status" value="1"/>
</dbReference>
<sequence>MKKGVKGLIAILIILTIAAVAIQKTTAGIIPLTDWLLQHPVETYYVETSEDNYEKLWNGKYKYVFLGYNEEGDEQQITKVMNKELRPNAFLRMDASGSYGKGWIEVLEEDIPESPLLQLN</sequence>
<gene>
    <name evidence="1" type="ORF">OSO01_15120</name>
</gene>
<comment type="caution">
    <text evidence="1">The sequence shown here is derived from an EMBL/GenBank/DDBJ whole genome shotgun (WGS) entry which is preliminary data.</text>
</comment>
<accession>A0A511ZH54</accession>
<dbReference type="STRING" id="582851.GCA_900162665_03236"/>
<dbReference type="PANTHER" id="PTHR36433">
    <property type="entry name" value="HYPOTHETICAL CYTOSOLIC PROTEIN"/>
    <property type="match status" value="1"/>
</dbReference>
<dbReference type="Gene3D" id="2.40.50.480">
    <property type="match status" value="1"/>
</dbReference>
<dbReference type="EMBL" id="BJYM01000005">
    <property type="protein sequence ID" value="GEN86773.1"/>
    <property type="molecule type" value="Genomic_DNA"/>
</dbReference>
<evidence type="ECO:0000313" key="2">
    <source>
        <dbReference type="Proteomes" id="UP000321558"/>
    </source>
</evidence>
<evidence type="ECO:0008006" key="3">
    <source>
        <dbReference type="Google" id="ProtNLM"/>
    </source>
</evidence>
<dbReference type="InterPro" id="IPR006542">
    <property type="entry name" value="DUF1093"/>
</dbReference>
<evidence type="ECO:0000313" key="1">
    <source>
        <dbReference type="EMBL" id="GEN86773.1"/>
    </source>
</evidence>
<name>A0A511ZH54_9BACI</name>
<protein>
    <recommendedName>
        <fullName evidence="3">YxeA family protein</fullName>
    </recommendedName>
</protein>
<proteinExistence type="predicted"/>